<dbReference type="OrthoDB" id="9781333at2"/>
<dbReference type="InterPro" id="IPR036465">
    <property type="entry name" value="vWFA_dom_sf"/>
</dbReference>
<dbReference type="InterPro" id="IPR051266">
    <property type="entry name" value="CLCR"/>
</dbReference>
<evidence type="ECO:0000259" key="3">
    <source>
        <dbReference type="PROSITE" id="PS50234"/>
    </source>
</evidence>
<name>A0A4Y6Q0W9_PERCE</name>
<reference evidence="4 5" key="1">
    <citation type="submission" date="2019-06" db="EMBL/GenBank/DDBJ databases">
        <title>Persicimonas caeni gen. nov., sp. nov., a predatory bacterium isolated from solar saltern.</title>
        <authorList>
            <person name="Wang S."/>
        </authorList>
    </citation>
    <scope>NUCLEOTIDE SEQUENCE [LARGE SCALE GENOMIC DNA]</scope>
    <source>
        <strain evidence="4 5">YN101</strain>
    </source>
</reference>
<keyword evidence="2" id="KW-0732">Signal</keyword>
<dbReference type="InterPro" id="IPR002035">
    <property type="entry name" value="VWF_A"/>
</dbReference>
<organism evidence="4 5">
    <name type="scientific">Persicimonas caeni</name>
    <dbReference type="NCBI Taxonomy" id="2292766"/>
    <lineage>
        <taxon>Bacteria</taxon>
        <taxon>Deltaproteobacteria</taxon>
        <taxon>Bradymonadales</taxon>
        <taxon>Bradymonadaceae</taxon>
        <taxon>Persicimonas</taxon>
    </lineage>
</organism>
<protein>
    <submittedName>
        <fullName evidence="4">VWA domain-containing protein</fullName>
    </submittedName>
</protein>
<dbReference type="Proteomes" id="UP000315995">
    <property type="component" value="Chromosome"/>
</dbReference>
<feature type="compositionally biased region" description="Basic residues" evidence="1">
    <location>
        <begin position="433"/>
        <end position="454"/>
    </location>
</feature>
<sequence>MWRQTMKRTVMMALMLVAILGLATSASAKQAAKPAPKASAGGTLDLEAALSHGYVPAKADKTIHARIQVRADDAKAKERAPMNLAVVIDHSGSMAGGRLDQAKQAAHTLVDRLGESDRLAVVSYGNHVTTNMNSVFVTEANKEKLHAAISSIRLRGSTNLAGGFEKGASIVGEHPTDDSINRVVLLSDGHANIGAKTPHALGKLASKYLEKGVSVSTMGIGLDYNEKLMAEMAKQGAGNYYFVEDEKKLAKIFAQEFETLSQVVARDAKLVLDIGAGVELLDLHGFPYTNKRGKVTVKLGDFYARQHKDIMLDLSVSPRGEVRRDVVTARLEFADVTKSNKRVHSKATLAAVGSDDQKQLAQVDKSVMRRVEQINYAKSVAKATDAYEKGDRKEAEKILADQQKRLKDAQNSYEFDADKVSEKVAELEEQKKEMKRSRSSSSKSGKRLKKSSRKKMLDVMQSAEAF</sequence>
<dbReference type="PANTHER" id="PTHR10579">
    <property type="entry name" value="CALCIUM-ACTIVATED CHLORIDE CHANNEL REGULATOR"/>
    <property type="match status" value="1"/>
</dbReference>
<dbReference type="Gene3D" id="3.40.50.410">
    <property type="entry name" value="von Willebrand factor, type A domain"/>
    <property type="match status" value="1"/>
</dbReference>
<feature type="chain" id="PRO_5030106831" evidence="2">
    <location>
        <begin position="29"/>
        <end position="466"/>
    </location>
</feature>
<feature type="domain" description="VWFA" evidence="3">
    <location>
        <begin position="83"/>
        <end position="257"/>
    </location>
</feature>
<keyword evidence="5" id="KW-1185">Reference proteome</keyword>
<feature type="region of interest" description="Disordered" evidence="1">
    <location>
        <begin position="426"/>
        <end position="466"/>
    </location>
</feature>
<dbReference type="PROSITE" id="PS50234">
    <property type="entry name" value="VWFA"/>
    <property type="match status" value="1"/>
</dbReference>
<evidence type="ECO:0000313" key="5">
    <source>
        <dbReference type="Proteomes" id="UP000315995"/>
    </source>
</evidence>
<dbReference type="EMBL" id="CP041186">
    <property type="protein sequence ID" value="QDG53867.1"/>
    <property type="molecule type" value="Genomic_DNA"/>
</dbReference>
<evidence type="ECO:0000313" key="4">
    <source>
        <dbReference type="EMBL" id="QDG53867.1"/>
    </source>
</evidence>
<dbReference type="SUPFAM" id="SSF53300">
    <property type="entry name" value="vWA-like"/>
    <property type="match status" value="1"/>
</dbReference>
<accession>A0A5B8YD60</accession>
<accession>A0A4Y6Q0W9</accession>
<proteinExistence type="predicted"/>
<dbReference type="AlphaFoldDB" id="A0A4Y6Q0W9"/>
<gene>
    <name evidence="4" type="ORF">FIV42_24920</name>
</gene>
<feature type="signal peptide" evidence="2">
    <location>
        <begin position="1"/>
        <end position="28"/>
    </location>
</feature>
<dbReference type="Pfam" id="PF00092">
    <property type="entry name" value="VWA"/>
    <property type="match status" value="1"/>
</dbReference>
<dbReference type="SMART" id="SM00327">
    <property type="entry name" value="VWA"/>
    <property type="match status" value="1"/>
</dbReference>
<evidence type="ECO:0000256" key="1">
    <source>
        <dbReference type="SAM" id="MobiDB-lite"/>
    </source>
</evidence>
<dbReference type="PANTHER" id="PTHR10579:SF43">
    <property type="entry name" value="ZINC FINGER (C3HC4-TYPE RING FINGER) FAMILY PROTEIN"/>
    <property type="match status" value="1"/>
</dbReference>
<evidence type="ECO:0000256" key="2">
    <source>
        <dbReference type="SAM" id="SignalP"/>
    </source>
</evidence>